<name>A0A512DBL6_9CELL</name>
<dbReference type="NCBIfam" id="TIGR03150">
    <property type="entry name" value="fabF"/>
    <property type="match status" value="1"/>
</dbReference>
<dbReference type="PROSITE" id="PS52004">
    <property type="entry name" value="KS3_2"/>
    <property type="match status" value="1"/>
</dbReference>
<keyword evidence="9 14" id="KW-0275">Fatty acid biosynthesis</keyword>
<evidence type="ECO:0000256" key="7">
    <source>
        <dbReference type="ARBA" id="ARBA00022832"/>
    </source>
</evidence>
<keyword evidence="19" id="KW-1185">Reference proteome</keyword>
<dbReference type="SMART" id="SM00825">
    <property type="entry name" value="PKS_KS"/>
    <property type="match status" value="1"/>
</dbReference>
<evidence type="ECO:0000256" key="9">
    <source>
        <dbReference type="ARBA" id="ARBA00023160"/>
    </source>
</evidence>
<reference evidence="18 19" key="1">
    <citation type="submission" date="2019-07" db="EMBL/GenBank/DDBJ databases">
        <title>Whole genome shotgun sequence of Cellulomonas aerilata NBRC 106308.</title>
        <authorList>
            <person name="Hosoyama A."/>
            <person name="Uohara A."/>
            <person name="Ohji S."/>
            <person name="Ichikawa N."/>
        </authorList>
    </citation>
    <scope>NUCLEOTIDE SEQUENCE [LARGE SCALE GENOMIC DNA]</scope>
    <source>
        <strain evidence="18 19">NBRC 106308</strain>
    </source>
</reference>
<evidence type="ECO:0000256" key="8">
    <source>
        <dbReference type="ARBA" id="ARBA00023098"/>
    </source>
</evidence>
<dbReference type="RefSeq" id="WP_146902309.1">
    <property type="nucleotide sequence ID" value="NZ_BAAARM010000002.1"/>
</dbReference>
<dbReference type="Gene3D" id="3.40.47.10">
    <property type="match status" value="1"/>
</dbReference>
<evidence type="ECO:0000313" key="18">
    <source>
        <dbReference type="EMBL" id="GEO33787.1"/>
    </source>
</evidence>
<dbReference type="CDD" id="cd00834">
    <property type="entry name" value="KAS_I_II"/>
    <property type="match status" value="1"/>
</dbReference>
<evidence type="ECO:0000256" key="16">
    <source>
        <dbReference type="RuleBase" id="RU003694"/>
    </source>
</evidence>
<keyword evidence="6 14" id="KW-0808">Transferase</keyword>
<keyword evidence="10 14" id="KW-0012">Acyltransferase</keyword>
<comment type="pathway">
    <text evidence="1 14">Lipid metabolism; fatty acid biosynthesis.</text>
</comment>
<feature type="active site" description="For beta-ketoacyl synthase activity" evidence="15">
    <location>
        <position position="164"/>
    </location>
</feature>
<dbReference type="GO" id="GO:0030497">
    <property type="term" value="P:fatty acid elongation"/>
    <property type="evidence" value="ECO:0007669"/>
    <property type="project" value="UniProtKB-ARBA"/>
</dbReference>
<evidence type="ECO:0000259" key="17">
    <source>
        <dbReference type="PROSITE" id="PS52004"/>
    </source>
</evidence>
<evidence type="ECO:0000256" key="5">
    <source>
        <dbReference type="ARBA" id="ARBA00022516"/>
    </source>
</evidence>
<organism evidence="18 19">
    <name type="scientific">Cellulomonas aerilata</name>
    <dbReference type="NCBI Taxonomy" id="515326"/>
    <lineage>
        <taxon>Bacteria</taxon>
        <taxon>Bacillati</taxon>
        <taxon>Actinomycetota</taxon>
        <taxon>Actinomycetes</taxon>
        <taxon>Micrococcales</taxon>
        <taxon>Cellulomonadaceae</taxon>
        <taxon>Cellulomonas</taxon>
    </lineage>
</organism>
<keyword evidence="5 14" id="KW-0444">Lipid biosynthesis</keyword>
<evidence type="ECO:0000256" key="11">
    <source>
        <dbReference type="ARBA" id="ARBA00024006"/>
    </source>
</evidence>
<evidence type="ECO:0000256" key="13">
    <source>
        <dbReference type="ARBA" id="ARBA00047659"/>
    </source>
</evidence>
<protein>
    <recommendedName>
        <fullName evidence="4 14">3-oxoacyl-[acyl-carrier-protein] synthase 2</fullName>
        <ecNumber evidence="3 14">2.3.1.179</ecNumber>
    </recommendedName>
</protein>
<dbReference type="GO" id="GO:0004315">
    <property type="term" value="F:3-oxoacyl-[acyl-carrier-protein] synthase activity"/>
    <property type="evidence" value="ECO:0007669"/>
    <property type="project" value="UniProtKB-UniRule"/>
</dbReference>
<dbReference type="Proteomes" id="UP000321181">
    <property type="component" value="Unassembled WGS sequence"/>
</dbReference>
<dbReference type="EMBL" id="BJYY01000012">
    <property type="protein sequence ID" value="GEO33787.1"/>
    <property type="molecule type" value="Genomic_DNA"/>
</dbReference>
<evidence type="ECO:0000256" key="3">
    <source>
        <dbReference type="ARBA" id="ARBA00012356"/>
    </source>
</evidence>
<evidence type="ECO:0000256" key="4">
    <source>
        <dbReference type="ARBA" id="ARBA00014657"/>
    </source>
</evidence>
<dbReference type="InterPro" id="IPR014031">
    <property type="entry name" value="Ketoacyl_synth_C"/>
</dbReference>
<dbReference type="PIRSF" id="PIRSF000447">
    <property type="entry name" value="KAS_II"/>
    <property type="match status" value="1"/>
</dbReference>
<evidence type="ECO:0000256" key="6">
    <source>
        <dbReference type="ARBA" id="ARBA00022679"/>
    </source>
</evidence>
<dbReference type="InterPro" id="IPR000794">
    <property type="entry name" value="Beta-ketoacyl_synthase"/>
</dbReference>
<evidence type="ECO:0000256" key="1">
    <source>
        <dbReference type="ARBA" id="ARBA00005194"/>
    </source>
</evidence>
<dbReference type="AlphaFoldDB" id="A0A512DBL6"/>
<dbReference type="Pfam" id="PF00109">
    <property type="entry name" value="ketoacyl-synt"/>
    <property type="match status" value="1"/>
</dbReference>
<keyword evidence="8" id="KW-0443">Lipid metabolism</keyword>
<dbReference type="Pfam" id="PF02801">
    <property type="entry name" value="Ketoacyl-synt_C"/>
    <property type="match status" value="1"/>
</dbReference>
<dbReference type="InterPro" id="IPR016039">
    <property type="entry name" value="Thiolase-like"/>
</dbReference>
<evidence type="ECO:0000313" key="19">
    <source>
        <dbReference type="Proteomes" id="UP000321181"/>
    </source>
</evidence>
<dbReference type="FunFam" id="3.40.47.10:FF:000018">
    <property type="entry name" value="3-oxoacyl-[acyl-carrier-protein] synthase 2"/>
    <property type="match status" value="1"/>
</dbReference>
<dbReference type="InterPro" id="IPR017568">
    <property type="entry name" value="3-oxoacyl-ACP_synth-2"/>
</dbReference>
<evidence type="ECO:0000256" key="10">
    <source>
        <dbReference type="ARBA" id="ARBA00023315"/>
    </source>
</evidence>
<dbReference type="FunFam" id="3.40.47.10:FF:000029">
    <property type="entry name" value="3-oxoacyl-[acyl-carrier-protein] synthase 1"/>
    <property type="match status" value="1"/>
</dbReference>
<dbReference type="GO" id="GO:0005829">
    <property type="term" value="C:cytosol"/>
    <property type="evidence" value="ECO:0007669"/>
    <property type="project" value="TreeGrafter"/>
</dbReference>
<accession>A0A512DBL6</accession>
<evidence type="ECO:0000256" key="14">
    <source>
        <dbReference type="PIRNR" id="PIRNR000447"/>
    </source>
</evidence>
<evidence type="ECO:0000256" key="12">
    <source>
        <dbReference type="ARBA" id="ARBA00047318"/>
    </source>
</evidence>
<evidence type="ECO:0000256" key="2">
    <source>
        <dbReference type="ARBA" id="ARBA00008467"/>
    </source>
</evidence>
<dbReference type="PANTHER" id="PTHR11712">
    <property type="entry name" value="POLYKETIDE SYNTHASE-RELATED"/>
    <property type="match status" value="1"/>
</dbReference>
<comment type="catalytic activity">
    <reaction evidence="13 14">
        <text>a fatty acyl-[ACP] + malonyl-[ACP] + H(+) = a 3-oxoacyl-[ACP] + holo-[ACP] + CO2</text>
        <dbReference type="Rhea" id="RHEA:22836"/>
        <dbReference type="Rhea" id="RHEA-COMP:9623"/>
        <dbReference type="Rhea" id="RHEA-COMP:9685"/>
        <dbReference type="Rhea" id="RHEA-COMP:9916"/>
        <dbReference type="Rhea" id="RHEA-COMP:14125"/>
        <dbReference type="ChEBI" id="CHEBI:15378"/>
        <dbReference type="ChEBI" id="CHEBI:16526"/>
        <dbReference type="ChEBI" id="CHEBI:64479"/>
        <dbReference type="ChEBI" id="CHEBI:78449"/>
        <dbReference type="ChEBI" id="CHEBI:78776"/>
        <dbReference type="ChEBI" id="CHEBI:138651"/>
    </reaction>
</comment>
<dbReference type="SUPFAM" id="SSF53901">
    <property type="entry name" value="Thiolase-like"/>
    <property type="match status" value="2"/>
</dbReference>
<dbReference type="PANTHER" id="PTHR11712:SF336">
    <property type="entry name" value="3-OXOACYL-[ACYL-CARRIER-PROTEIN] SYNTHASE, MITOCHONDRIAL"/>
    <property type="match status" value="1"/>
</dbReference>
<keyword evidence="7" id="KW-0276">Fatty acid metabolism</keyword>
<comment type="function">
    <text evidence="11 14">Involved in the type II fatty acid elongation cycle. Catalyzes the elongation of a wide range of acyl-ACP by the addition of two carbons from malonyl-ACP to an acyl acceptor. Can efficiently catalyze the conversion of palmitoleoyl-ACP (cis-hexadec-9-enoyl-ACP) to cis-vaccenoyl-ACP (cis-octadec-11-enoyl-ACP), an essential step in the thermal regulation of fatty acid composition.</text>
</comment>
<comment type="similarity">
    <text evidence="2 14 16">Belongs to the thiolase-like superfamily. Beta-ketoacyl-ACP synthases family.</text>
</comment>
<comment type="catalytic activity">
    <reaction evidence="12 14">
        <text>(9Z)-hexadecenoyl-[ACP] + malonyl-[ACP] + H(+) = 3-oxo-(11Z)-octadecenoyl-[ACP] + holo-[ACP] + CO2</text>
        <dbReference type="Rhea" id="RHEA:55040"/>
        <dbReference type="Rhea" id="RHEA-COMP:9623"/>
        <dbReference type="Rhea" id="RHEA-COMP:9685"/>
        <dbReference type="Rhea" id="RHEA-COMP:10800"/>
        <dbReference type="Rhea" id="RHEA-COMP:14074"/>
        <dbReference type="ChEBI" id="CHEBI:15378"/>
        <dbReference type="ChEBI" id="CHEBI:16526"/>
        <dbReference type="ChEBI" id="CHEBI:64479"/>
        <dbReference type="ChEBI" id="CHEBI:78449"/>
        <dbReference type="ChEBI" id="CHEBI:83989"/>
        <dbReference type="ChEBI" id="CHEBI:138538"/>
        <dbReference type="EC" id="2.3.1.179"/>
    </reaction>
</comment>
<comment type="caution">
    <text evidence="18">The sequence shown here is derived from an EMBL/GenBank/DDBJ whole genome shotgun (WGS) entry which is preliminary data.</text>
</comment>
<feature type="domain" description="Ketosynthase family 3 (KS3)" evidence="17">
    <location>
        <begin position="4"/>
        <end position="413"/>
    </location>
</feature>
<gene>
    <name evidence="18" type="ORF">CAE01nite_15120</name>
</gene>
<dbReference type="OrthoDB" id="9808669at2"/>
<dbReference type="UniPathway" id="UPA00094"/>
<sequence length="414" mass="42918">MSTEPDVVITGLGATTPLGGDVASTWDAALAGKSGIRTLDNDWADRYEIPVRFAGTLAQPASERLSRPETKRMDPSAQYALVAAREAWADAGAPEIDGERLGAVVASGIGGIWTLLDGWDVVREKGARRVLPMTVPMLMPNSPAANVSIEFGARAGVHAPVSACASGAEAIAWGVGMIRSGRADVVIAGGTEAVVHPMPISAFAAMKALSTRNDDPAGASRPYDVTRDGFVMSEGAGVVVLESAEHARARGAKVYGRVAGYGMTGDAHHIAAPEPTGVGQTTAMRYALQDAGVTPHDVVHINAHATSTSVGDMIEARGIRAVFGTDADHMRLSATKSMTGHLLGAAGALESIFSVLALRDRLAPPTINVSQPDPDLDLDLVRDTPRELPQGQIAAINNSFGFGGHNVALVLTSA</sequence>
<dbReference type="NCBIfam" id="NF005589">
    <property type="entry name" value="PRK07314.1"/>
    <property type="match status" value="1"/>
</dbReference>
<evidence type="ECO:0000256" key="15">
    <source>
        <dbReference type="PIRSR" id="PIRSR000447-1"/>
    </source>
</evidence>
<dbReference type="InterPro" id="IPR014030">
    <property type="entry name" value="Ketoacyl_synth_N"/>
</dbReference>
<dbReference type="EC" id="2.3.1.179" evidence="3 14"/>
<dbReference type="InterPro" id="IPR020841">
    <property type="entry name" value="PKS_Beta-ketoAc_synthase_dom"/>
</dbReference>
<proteinExistence type="inferred from homology"/>